<sequence>MTHQLDRRLLLQSVTALGAAALTGLTAGRSYAQPQAQLDGDFPPVPGMRGDRRANEMWYHLDEVTLFNRTPEVEQAYAELYEVFGDGFMQLLFDTWSRLSGTPDYETEFTEFVTPIRAALQAFSRVQLEILDLYYLPNDPRLVTAFGSFGQGILFDPRRAGVGPQVHMMDGEETMSYHLWHIFLRAMMMLDIDRARWARLDPLIGYAWALQSLALPDSNAINPPLPRETVRGLAGSWLPRSPAELDRSFRSFPYPTD</sequence>
<dbReference type="PROSITE" id="PS51318">
    <property type="entry name" value="TAT"/>
    <property type="match status" value="1"/>
</dbReference>
<dbReference type="KEGG" id="ahm:TL08_07725"/>
<dbReference type="InterPro" id="IPR006311">
    <property type="entry name" value="TAT_signal"/>
</dbReference>
<keyword evidence="2" id="KW-1185">Reference proteome</keyword>
<dbReference type="EMBL" id="CP014859">
    <property type="protein sequence ID" value="AOS62363.1"/>
    <property type="molecule type" value="Genomic_DNA"/>
</dbReference>
<accession>A0AAC9HNI3</accession>
<proteinExistence type="predicted"/>
<reference evidence="2" key="1">
    <citation type="submission" date="2016-03" db="EMBL/GenBank/DDBJ databases">
        <title>Complete genome sequence of the type strain Actinoalloteichus hymeniacidonis DSM 45092.</title>
        <authorList>
            <person name="Schaffert L."/>
            <person name="Albersmeier A."/>
            <person name="Winkler A."/>
            <person name="Kalinowski J."/>
            <person name="Zotchev S."/>
            <person name="Ruckert C."/>
        </authorList>
    </citation>
    <scope>NUCLEOTIDE SEQUENCE [LARGE SCALE GENOMIC DNA]</scope>
    <source>
        <strain evidence="2">HPA177(T) (DSM 45092(T))</strain>
    </source>
</reference>
<evidence type="ECO:0000313" key="2">
    <source>
        <dbReference type="Proteomes" id="UP000095210"/>
    </source>
</evidence>
<organism evidence="1 2">
    <name type="scientific">Actinoalloteichus hymeniacidonis</name>
    <dbReference type="NCBI Taxonomy" id="340345"/>
    <lineage>
        <taxon>Bacteria</taxon>
        <taxon>Bacillati</taxon>
        <taxon>Actinomycetota</taxon>
        <taxon>Actinomycetes</taxon>
        <taxon>Pseudonocardiales</taxon>
        <taxon>Pseudonocardiaceae</taxon>
        <taxon>Actinoalloteichus</taxon>
    </lineage>
</organism>
<dbReference type="AlphaFoldDB" id="A0AAC9HNI3"/>
<dbReference type="RefSeq" id="WP_069847709.1">
    <property type="nucleotide sequence ID" value="NZ_CP014859.1"/>
</dbReference>
<dbReference type="Proteomes" id="UP000095210">
    <property type="component" value="Chromosome"/>
</dbReference>
<evidence type="ECO:0000313" key="1">
    <source>
        <dbReference type="EMBL" id="AOS62363.1"/>
    </source>
</evidence>
<name>A0AAC9HNI3_9PSEU</name>
<gene>
    <name evidence="1" type="ORF">TL08_07725</name>
</gene>
<protein>
    <submittedName>
        <fullName evidence="1">Uncharacterized protein</fullName>
    </submittedName>
</protein>